<organism evidence="1 2">
    <name type="scientific">Brassica cretica</name>
    <name type="common">Mustard</name>
    <dbReference type="NCBI Taxonomy" id="69181"/>
    <lineage>
        <taxon>Eukaryota</taxon>
        <taxon>Viridiplantae</taxon>
        <taxon>Streptophyta</taxon>
        <taxon>Embryophyta</taxon>
        <taxon>Tracheophyta</taxon>
        <taxon>Spermatophyta</taxon>
        <taxon>Magnoliopsida</taxon>
        <taxon>eudicotyledons</taxon>
        <taxon>Gunneridae</taxon>
        <taxon>Pentapetalae</taxon>
        <taxon>rosids</taxon>
        <taxon>malvids</taxon>
        <taxon>Brassicales</taxon>
        <taxon>Brassicaceae</taxon>
        <taxon>Brassiceae</taxon>
        <taxon>Brassica</taxon>
    </lineage>
</organism>
<sequence>MADPMGLFVKLSMSLSLAPQMADPLGLFVKLSMSLSLAPLFRCLGTFSLLFLKVEMGFSVHSIALHQFWVVALGRCLAVNSSWVMILTVSHDATDSV</sequence>
<gene>
    <name evidence="1" type="ORF">F2Q69_00042824</name>
</gene>
<dbReference type="AlphaFoldDB" id="A0A8S9NHZ2"/>
<comment type="caution">
    <text evidence="1">The sequence shown here is derived from an EMBL/GenBank/DDBJ whole genome shotgun (WGS) entry which is preliminary data.</text>
</comment>
<name>A0A8S9NHZ2_BRACR</name>
<protein>
    <submittedName>
        <fullName evidence="1">Uncharacterized protein</fullName>
    </submittedName>
</protein>
<evidence type="ECO:0000313" key="2">
    <source>
        <dbReference type="Proteomes" id="UP000712600"/>
    </source>
</evidence>
<dbReference type="EMBL" id="QGKX02001621">
    <property type="protein sequence ID" value="KAF3504270.1"/>
    <property type="molecule type" value="Genomic_DNA"/>
</dbReference>
<proteinExistence type="predicted"/>
<dbReference type="Proteomes" id="UP000712600">
    <property type="component" value="Unassembled WGS sequence"/>
</dbReference>
<accession>A0A8S9NHZ2</accession>
<evidence type="ECO:0000313" key="1">
    <source>
        <dbReference type="EMBL" id="KAF3504270.1"/>
    </source>
</evidence>
<reference evidence="1" key="1">
    <citation type="submission" date="2019-12" db="EMBL/GenBank/DDBJ databases">
        <title>Genome sequencing and annotation of Brassica cretica.</title>
        <authorList>
            <person name="Studholme D.J."/>
            <person name="Sarris P."/>
        </authorList>
    </citation>
    <scope>NUCLEOTIDE SEQUENCE</scope>
    <source>
        <strain evidence="1">PFS-109/04</strain>
        <tissue evidence="1">Leaf</tissue>
    </source>
</reference>